<organism evidence="1 2">
    <name type="scientific">Novipirellula caenicola</name>
    <dbReference type="NCBI Taxonomy" id="1536901"/>
    <lineage>
        <taxon>Bacteria</taxon>
        <taxon>Pseudomonadati</taxon>
        <taxon>Planctomycetota</taxon>
        <taxon>Planctomycetia</taxon>
        <taxon>Pirellulales</taxon>
        <taxon>Pirellulaceae</taxon>
        <taxon>Novipirellula</taxon>
    </lineage>
</organism>
<sequence length="46" mass="5042">MDCGQSDSFPALWPAINADDADNHDLNMGVNCHGNISFEQVLKHRG</sequence>
<protein>
    <submittedName>
        <fullName evidence="1">Uncharacterized protein</fullName>
    </submittedName>
</protein>
<comment type="caution">
    <text evidence="1">The sequence shown here is derived from an EMBL/GenBank/DDBJ whole genome shotgun (WGS) entry which is preliminary data.</text>
</comment>
<evidence type="ECO:0000313" key="1">
    <source>
        <dbReference type="EMBL" id="GAA5505962.1"/>
    </source>
</evidence>
<accession>A0ABP9VL94</accession>
<evidence type="ECO:0000313" key="2">
    <source>
        <dbReference type="Proteomes" id="UP001416858"/>
    </source>
</evidence>
<gene>
    <name evidence="1" type="ORF">Rcae01_01412</name>
</gene>
<dbReference type="EMBL" id="BAABRO010000002">
    <property type="protein sequence ID" value="GAA5505962.1"/>
    <property type="molecule type" value="Genomic_DNA"/>
</dbReference>
<reference evidence="1 2" key="1">
    <citation type="submission" date="2024-02" db="EMBL/GenBank/DDBJ databases">
        <title>Rhodopirellula caenicola NBRC 110016.</title>
        <authorList>
            <person name="Ichikawa N."/>
            <person name="Katano-Makiyama Y."/>
            <person name="Hidaka K."/>
        </authorList>
    </citation>
    <scope>NUCLEOTIDE SEQUENCE [LARGE SCALE GENOMIC DNA]</scope>
    <source>
        <strain evidence="1 2">NBRC 110016</strain>
    </source>
</reference>
<keyword evidence="2" id="KW-1185">Reference proteome</keyword>
<dbReference type="Proteomes" id="UP001416858">
    <property type="component" value="Unassembled WGS sequence"/>
</dbReference>
<name>A0ABP9VL94_9BACT</name>
<proteinExistence type="predicted"/>